<keyword evidence="4 6" id="KW-0472">Membrane</keyword>
<proteinExistence type="predicted"/>
<comment type="caution">
    <text evidence="8">The sequence shown here is derived from an EMBL/GenBank/DDBJ whole genome shotgun (WGS) entry which is preliminary data.</text>
</comment>
<evidence type="ECO:0000256" key="3">
    <source>
        <dbReference type="ARBA" id="ARBA00022989"/>
    </source>
</evidence>
<feature type="compositionally biased region" description="Basic and acidic residues" evidence="5">
    <location>
        <begin position="153"/>
        <end position="169"/>
    </location>
</feature>
<keyword evidence="2 6" id="KW-0812">Transmembrane</keyword>
<evidence type="ECO:0000256" key="5">
    <source>
        <dbReference type="SAM" id="MobiDB-lite"/>
    </source>
</evidence>
<dbReference type="Proteomes" id="UP000076837">
    <property type="component" value="Unassembled WGS sequence"/>
</dbReference>
<dbReference type="Pfam" id="PF00083">
    <property type="entry name" value="Sugar_tr"/>
    <property type="match status" value="1"/>
</dbReference>
<dbReference type="PANTHER" id="PTHR48022">
    <property type="entry name" value="PLASTIDIC GLUCOSE TRANSPORTER 4"/>
    <property type="match status" value="1"/>
</dbReference>
<feature type="signal peptide" evidence="7">
    <location>
        <begin position="1"/>
        <end position="26"/>
    </location>
</feature>
<evidence type="ECO:0000256" key="4">
    <source>
        <dbReference type="ARBA" id="ARBA00023136"/>
    </source>
</evidence>
<dbReference type="GO" id="GO:0016020">
    <property type="term" value="C:membrane"/>
    <property type="evidence" value="ECO:0007669"/>
    <property type="project" value="UniProtKB-SubCell"/>
</dbReference>
<dbReference type="EMBL" id="JYNV01000273">
    <property type="protein sequence ID" value="KZM20655.1"/>
    <property type="molecule type" value="Genomic_DNA"/>
</dbReference>
<name>A0A162ZKD4_DIDRA</name>
<evidence type="ECO:0000256" key="1">
    <source>
        <dbReference type="ARBA" id="ARBA00004141"/>
    </source>
</evidence>
<evidence type="ECO:0000256" key="6">
    <source>
        <dbReference type="SAM" id="Phobius"/>
    </source>
</evidence>
<dbReference type="InterPro" id="IPR005828">
    <property type="entry name" value="MFS_sugar_transport-like"/>
</dbReference>
<keyword evidence="7" id="KW-0732">Signal</keyword>
<reference evidence="8 9" key="1">
    <citation type="journal article" date="2016" name="Sci. Rep.">
        <title>Draft genome sequencing and secretome analysis of fungal phytopathogen Ascochyta rabiei provides insight into the necrotrophic effector repertoire.</title>
        <authorList>
            <person name="Verma S."/>
            <person name="Gazara R.K."/>
            <person name="Nizam S."/>
            <person name="Parween S."/>
            <person name="Chattopadhyay D."/>
            <person name="Verma P.K."/>
        </authorList>
    </citation>
    <scope>NUCLEOTIDE SEQUENCE [LARGE SCALE GENOMIC DNA]</scope>
    <source>
        <strain evidence="8 9">ArDII</strain>
    </source>
</reference>
<evidence type="ECO:0000313" key="8">
    <source>
        <dbReference type="EMBL" id="KZM20655.1"/>
    </source>
</evidence>
<evidence type="ECO:0000256" key="7">
    <source>
        <dbReference type="SAM" id="SignalP"/>
    </source>
</evidence>
<dbReference type="SUPFAM" id="SSF103473">
    <property type="entry name" value="MFS general substrate transporter"/>
    <property type="match status" value="1"/>
</dbReference>
<protein>
    <submittedName>
        <fullName evidence="8">Transmembrane transporter</fullName>
    </submittedName>
</protein>
<dbReference type="AlphaFoldDB" id="A0A162ZKD4"/>
<evidence type="ECO:0000313" key="9">
    <source>
        <dbReference type="Proteomes" id="UP000076837"/>
    </source>
</evidence>
<feature type="region of interest" description="Disordered" evidence="5">
    <location>
        <begin position="142"/>
        <end position="169"/>
    </location>
</feature>
<feature type="transmembrane region" description="Helical" evidence="6">
    <location>
        <begin position="81"/>
        <end position="100"/>
    </location>
</feature>
<dbReference type="InterPro" id="IPR050360">
    <property type="entry name" value="MFS_Sugar_Transporters"/>
</dbReference>
<feature type="transmembrane region" description="Helical" evidence="6">
    <location>
        <begin position="36"/>
        <end position="60"/>
    </location>
</feature>
<evidence type="ECO:0000256" key="2">
    <source>
        <dbReference type="ARBA" id="ARBA00022692"/>
    </source>
</evidence>
<dbReference type="Gene3D" id="1.20.1250.20">
    <property type="entry name" value="MFS general substrate transporter like domains"/>
    <property type="match status" value="1"/>
</dbReference>
<comment type="subcellular location">
    <subcellularLocation>
        <location evidence="1">Membrane</location>
        <topology evidence="1">Multi-pass membrane protein</topology>
    </subcellularLocation>
</comment>
<keyword evidence="3 6" id="KW-1133">Transmembrane helix</keyword>
<dbReference type="InterPro" id="IPR036259">
    <property type="entry name" value="MFS_trans_sf"/>
</dbReference>
<sequence length="169" mass="18514">MWGSFGCGFSMLMIAVLLSFQQRGSDDPVAKATASASVAFFFTYMLSFGATMNCIPWVYVPEILPLHVRAKGTAVGISANWLWNFFVVMITPTFIPLVFFCYPETANLSLEEVDWLFYEGGAVAKSRRVRKFGWEAEDGAVLEQGSGGSVGSNKEEGEVGTEKREHGSA</sequence>
<dbReference type="GO" id="GO:0005351">
    <property type="term" value="F:carbohydrate:proton symporter activity"/>
    <property type="evidence" value="ECO:0007669"/>
    <property type="project" value="TreeGrafter"/>
</dbReference>
<feature type="chain" id="PRO_5007841282" evidence="7">
    <location>
        <begin position="27"/>
        <end position="169"/>
    </location>
</feature>
<accession>A0A162ZKD4</accession>
<gene>
    <name evidence="8" type="ORF">ST47_g8210</name>
</gene>
<organism evidence="8 9">
    <name type="scientific">Didymella rabiei</name>
    <name type="common">Chickpea ascochyta blight fungus</name>
    <name type="synonym">Mycosphaerella rabiei</name>
    <dbReference type="NCBI Taxonomy" id="5454"/>
    <lineage>
        <taxon>Eukaryota</taxon>
        <taxon>Fungi</taxon>
        <taxon>Dikarya</taxon>
        <taxon>Ascomycota</taxon>
        <taxon>Pezizomycotina</taxon>
        <taxon>Dothideomycetes</taxon>
        <taxon>Pleosporomycetidae</taxon>
        <taxon>Pleosporales</taxon>
        <taxon>Pleosporineae</taxon>
        <taxon>Didymellaceae</taxon>
        <taxon>Ascochyta</taxon>
    </lineage>
</organism>
<dbReference type="PANTHER" id="PTHR48022:SF72">
    <property type="entry name" value="MAJOR FACILITATOR SUPERFAMILY (MFS) PROFILE DOMAIN-CONTAINING PROTEIN-RELATED"/>
    <property type="match status" value="1"/>
</dbReference>
<keyword evidence="9" id="KW-1185">Reference proteome</keyword>